<name>A0A0G1J526_9BACT</name>
<dbReference type="GO" id="GO:0003677">
    <property type="term" value="F:DNA binding"/>
    <property type="evidence" value="ECO:0007669"/>
    <property type="project" value="UniProtKB-KW"/>
</dbReference>
<accession>A0A0G1J526</accession>
<evidence type="ECO:0000313" key="4">
    <source>
        <dbReference type="Proteomes" id="UP000033901"/>
    </source>
</evidence>
<keyword evidence="1" id="KW-0238">DNA-binding</keyword>
<dbReference type="InterPro" id="IPR001387">
    <property type="entry name" value="Cro/C1-type_HTH"/>
</dbReference>
<sequence>MEEWNEVKKELLKNREAYKEYKRLEPKYRLISQLIGARIKKGLTQKQLAERIGTKQSAIARIESGNANPSFDFLEKITSALGSELIVQIK</sequence>
<proteinExistence type="predicted"/>
<dbReference type="Proteomes" id="UP000033901">
    <property type="component" value="Unassembled WGS sequence"/>
</dbReference>
<dbReference type="PROSITE" id="PS50943">
    <property type="entry name" value="HTH_CROC1"/>
    <property type="match status" value="1"/>
</dbReference>
<dbReference type="GO" id="GO:0005829">
    <property type="term" value="C:cytosol"/>
    <property type="evidence" value="ECO:0007669"/>
    <property type="project" value="TreeGrafter"/>
</dbReference>
<evidence type="ECO:0000313" key="3">
    <source>
        <dbReference type="EMBL" id="KKT66731.1"/>
    </source>
</evidence>
<evidence type="ECO:0000259" key="2">
    <source>
        <dbReference type="PROSITE" id="PS50943"/>
    </source>
</evidence>
<dbReference type="SUPFAM" id="SSF47413">
    <property type="entry name" value="lambda repressor-like DNA-binding domains"/>
    <property type="match status" value="1"/>
</dbReference>
<dbReference type="Pfam" id="PF01381">
    <property type="entry name" value="HTH_3"/>
    <property type="match status" value="1"/>
</dbReference>
<dbReference type="InterPro" id="IPR010982">
    <property type="entry name" value="Lambda_DNA-bd_dom_sf"/>
</dbReference>
<organism evidence="3 4">
    <name type="scientific">Candidatus Curtissbacteria bacterium GW2011_GWC1_44_33</name>
    <dbReference type="NCBI Taxonomy" id="1618413"/>
    <lineage>
        <taxon>Bacteria</taxon>
        <taxon>Candidatus Curtissiibacteriota</taxon>
    </lineage>
</organism>
<reference evidence="3 4" key="1">
    <citation type="journal article" date="2015" name="Nature">
        <title>rRNA introns, odd ribosomes, and small enigmatic genomes across a large radiation of phyla.</title>
        <authorList>
            <person name="Brown C.T."/>
            <person name="Hug L.A."/>
            <person name="Thomas B.C."/>
            <person name="Sharon I."/>
            <person name="Castelle C.J."/>
            <person name="Singh A."/>
            <person name="Wilkins M.J."/>
            <person name="Williams K.H."/>
            <person name="Banfield J.F."/>
        </authorList>
    </citation>
    <scope>NUCLEOTIDE SEQUENCE [LARGE SCALE GENOMIC DNA]</scope>
</reference>
<dbReference type="Gene3D" id="1.10.260.40">
    <property type="entry name" value="lambda repressor-like DNA-binding domains"/>
    <property type="match status" value="1"/>
</dbReference>
<evidence type="ECO:0000256" key="1">
    <source>
        <dbReference type="ARBA" id="ARBA00023125"/>
    </source>
</evidence>
<feature type="domain" description="HTH cro/C1-type" evidence="2">
    <location>
        <begin position="34"/>
        <end position="88"/>
    </location>
</feature>
<dbReference type="PANTHER" id="PTHR46797">
    <property type="entry name" value="HTH-TYPE TRANSCRIPTIONAL REGULATOR"/>
    <property type="match status" value="1"/>
</dbReference>
<gene>
    <name evidence="3" type="ORF">UW61_C0022G0010</name>
</gene>
<comment type="caution">
    <text evidence="3">The sequence shown here is derived from an EMBL/GenBank/DDBJ whole genome shotgun (WGS) entry which is preliminary data.</text>
</comment>
<dbReference type="CDD" id="cd00093">
    <property type="entry name" value="HTH_XRE"/>
    <property type="match status" value="1"/>
</dbReference>
<dbReference type="EMBL" id="LCIZ01000022">
    <property type="protein sequence ID" value="KKT66731.1"/>
    <property type="molecule type" value="Genomic_DNA"/>
</dbReference>
<dbReference type="InterPro" id="IPR050807">
    <property type="entry name" value="TransReg_Diox_bact_type"/>
</dbReference>
<dbReference type="PANTHER" id="PTHR46797:SF1">
    <property type="entry name" value="METHYLPHOSPHONATE SYNTHASE"/>
    <property type="match status" value="1"/>
</dbReference>
<dbReference type="SMART" id="SM00530">
    <property type="entry name" value="HTH_XRE"/>
    <property type="match status" value="1"/>
</dbReference>
<dbReference type="AlphaFoldDB" id="A0A0G1J526"/>
<protein>
    <recommendedName>
        <fullName evidence="2">HTH cro/C1-type domain-containing protein</fullName>
    </recommendedName>
</protein>
<dbReference type="GO" id="GO:0003700">
    <property type="term" value="F:DNA-binding transcription factor activity"/>
    <property type="evidence" value="ECO:0007669"/>
    <property type="project" value="TreeGrafter"/>
</dbReference>